<keyword evidence="2" id="KW-1185">Reference proteome</keyword>
<gene>
    <name evidence="1" type="ORF">B6N60_02662</name>
</gene>
<sequence length="39" mass="4315">MMQLGDHSFAQKLLNATNSQTAGFSRSSNSSPFWMYCVA</sequence>
<dbReference type="AlphaFoldDB" id="A0A975T8P3"/>
<organism evidence="1 2">
    <name type="scientific">Richelia sinica FACHB-800</name>
    <dbReference type="NCBI Taxonomy" id="1357546"/>
    <lineage>
        <taxon>Bacteria</taxon>
        <taxon>Bacillati</taxon>
        <taxon>Cyanobacteriota</taxon>
        <taxon>Cyanophyceae</taxon>
        <taxon>Nostocales</taxon>
        <taxon>Nostocaceae</taxon>
        <taxon>Richelia</taxon>
    </lineage>
</organism>
<dbReference type="KEGG" id="rsin:B6N60_02662"/>
<reference evidence="1" key="1">
    <citation type="submission" date="2017-04" db="EMBL/GenBank/DDBJ databases">
        <title>Genome deletions in a multicellular cyanobacterial endosymbiont for morphological adaptation in marine diatoms.</title>
        <authorList>
            <person name="Wang Y."/>
            <person name="Gao H."/>
            <person name="Li R."/>
            <person name="Xu X."/>
        </authorList>
    </citation>
    <scope>NUCLEOTIDE SEQUENCE</scope>
    <source>
        <strain evidence="1">FACHB 800</strain>
    </source>
</reference>
<name>A0A975T8P3_9NOST</name>
<dbReference type="EMBL" id="CP021056">
    <property type="protein sequence ID" value="QXE23960.1"/>
    <property type="molecule type" value="Genomic_DNA"/>
</dbReference>
<evidence type="ECO:0000313" key="1">
    <source>
        <dbReference type="EMBL" id="QXE23960.1"/>
    </source>
</evidence>
<evidence type="ECO:0000313" key="2">
    <source>
        <dbReference type="Proteomes" id="UP000683511"/>
    </source>
</evidence>
<accession>A0A975T8P3</accession>
<proteinExistence type="predicted"/>
<dbReference type="Proteomes" id="UP000683511">
    <property type="component" value="Chromosome"/>
</dbReference>
<protein>
    <submittedName>
        <fullName evidence="1">Uncharacterized protein</fullName>
    </submittedName>
</protein>